<sequence length="443" mass="47903">MNLLPARYPEAHYLLIVSFIVFSIAGSGRARPSPFQVNLYSAHGGSISPGDLGSSAMNSIAEHLTPHNSSDSHWSLQKRLTRSCDPLPLTPATWKQLELDSYLQNYPDGQKLNLPDYAASKGAPNFVCGIGSICNAGQMCYPVTDNDWYILFAIQQWNTINNMLFMAIGYAVSIVQASVNSLVSTMFPAVDASGIIHSKQSLAISGAMTEVSGTLMMDIMVMVESATGPIGWALNVLNFGLAAGFGAWAYSLKTPKGPLKDGFAVWTDVIYSLSDLEQTAQTVISDAVKKVVRSPISSKDGLYGVLKGGAYLNPAKMLPIPDVADHLRKVTLAMCTNLVLRSLNTFISVGADDCNDKGVNGAWPQKDVLSYCPKRGGPMYNVVRAAGDRTENSIPNANVLNEIFGFSTKMIIDVSLNCQSKYHDFNHNPYTKGSVHLSSLFLP</sequence>
<dbReference type="Pfam" id="PF25278">
    <property type="entry name" value="DUF7872"/>
    <property type="match status" value="1"/>
</dbReference>
<gene>
    <name evidence="3" type="ORF">PCASD_09422</name>
    <name evidence="2" type="ORF">PCASD_11863</name>
</gene>
<dbReference type="Proteomes" id="UP000235392">
    <property type="component" value="Unassembled WGS sequence"/>
</dbReference>
<proteinExistence type="predicted"/>
<evidence type="ECO:0000313" key="4">
    <source>
        <dbReference type="Proteomes" id="UP000235392"/>
    </source>
</evidence>
<dbReference type="AlphaFoldDB" id="A0A2N5UHW7"/>
<evidence type="ECO:0000259" key="1">
    <source>
        <dbReference type="Pfam" id="PF25278"/>
    </source>
</evidence>
<dbReference type="InterPro" id="IPR057194">
    <property type="entry name" value="DUF7872"/>
</dbReference>
<dbReference type="PANTHER" id="PTHR33339:SF1">
    <property type="entry name" value="LYSM DOMAIN-CONTAINING PROTEIN"/>
    <property type="match status" value="1"/>
</dbReference>
<evidence type="ECO:0000313" key="3">
    <source>
        <dbReference type="EMBL" id="PLW37287.1"/>
    </source>
</evidence>
<reference evidence="3 4" key="1">
    <citation type="submission" date="2017-11" db="EMBL/GenBank/DDBJ databases">
        <title>De novo assembly and phasing of dikaryotic genomes from two isolates of Puccinia coronata f. sp. avenae, the causal agent of oat crown rust.</title>
        <authorList>
            <person name="Miller M.E."/>
            <person name="Zhang Y."/>
            <person name="Omidvar V."/>
            <person name="Sperschneider J."/>
            <person name="Schwessinger B."/>
            <person name="Raley C."/>
            <person name="Palmer J.M."/>
            <person name="Garnica D."/>
            <person name="Upadhyaya N."/>
            <person name="Rathjen J."/>
            <person name="Taylor J.M."/>
            <person name="Park R.F."/>
            <person name="Dodds P.N."/>
            <person name="Hirsch C.D."/>
            <person name="Kianian S.F."/>
            <person name="Figueroa M."/>
        </authorList>
    </citation>
    <scope>NUCLEOTIDE SEQUENCE [LARGE SCALE GENOMIC DNA]</scope>
    <source>
        <strain evidence="3">12SD80</strain>
    </source>
</reference>
<protein>
    <recommendedName>
        <fullName evidence="1">DUF7872 domain-containing protein</fullName>
    </recommendedName>
</protein>
<dbReference type="EMBL" id="PGCI01000145">
    <property type="protein sequence ID" value="PLW37287.1"/>
    <property type="molecule type" value="Genomic_DNA"/>
</dbReference>
<accession>A0A2N5UHW7</accession>
<evidence type="ECO:0000313" key="2">
    <source>
        <dbReference type="EMBL" id="PLW22635.1"/>
    </source>
</evidence>
<comment type="caution">
    <text evidence="3">The sequence shown here is derived from an EMBL/GenBank/DDBJ whole genome shotgun (WGS) entry which is preliminary data.</text>
</comment>
<organism evidence="3 4">
    <name type="scientific">Puccinia coronata f. sp. avenae</name>
    <dbReference type="NCBI Taxonomy" id="200324"/>
    <lineage>
        <taxon>Eukaryota</taxon>
        <taxon>Fungi</taxon>
        <taxon>Dikarya</taxon>
        <taxon>Basidiomycota</taxon>
        <taxon>Pucciniomycotina</taxon>
        <taxon>Pucciniomycetes</taxon>
        <taxon>Pucciniales</taxon>
        <taxon>Pucciniaceae</taxon>
        <taxon>Puccinia</taxon>
    </lineage>
</organism>
<name>A0A2N5UHW7_9BASI</name>
<dbReference type="EMBL" id="PGCI01000657">
    <property type="protein sequence ID" value="PLW22635.1"/>
    <property type="molecule type" value="Genomic_DNA"/>
</dbReference>
<feature type="domain" description="DUF7872" evidence="1">
    <location>
        <begin position="258"/>
        <end position="435"/>
    </location>
</feature>
<dbReference type="PANTHER" id="PTHR33339">
    <property type="entry name" value="LYSM DOMAIN-CONTAINING PROTEIN"/>
    <property type="match status" value="1"/>
</dbReference>